<evidence type="ECO:0000256" key="7">
    <source>
        <dbReference type="ARBA" id="ARBA00023172"/>
    </source>
</evidence>
<dbReference type="PROSITE" id="PS51898">
    <property type="entry name" value="TYR_RECOMBINASE"/>
    <property type="match status" value="1"/>
</dbReference>
<dbReference type="RefSeq" id="WP_377380350.1">
    <property type="nucleotide sequence ID" value="NZ_JBHSSW010000028.1"/>
</dbReference>
<protein>
    <recommendedName>
        <fullName evidence="9">Tyrosine recombinase XerC</fullName>
    </recommendedName>
</protein>
<evidence type="ECO:0000256" key="3">
    <source>
        <dbReference type="ARBA" id="ARBA00022618"/>
    </source>
</evidence>
<evidence type="ECO:0000259" key="10">
    <source>
        <dbReference type="PROSITE" id="PS51898"/>
    </source>
</evidence>
<keyword evidence="3 9" id="KW-0132">Cell division</keyword>
<feature type="active site" evidence="9">
    <location>
        <position position="176"/>
    </location>
</feature>
<organism evidence="12 13">
    <name type="scientific">Ponticaulis profundi</name>
    <dbReference type="NCBI Taxonomy" id="2665222"/>
    <lineage>
        <taxon>Bacteria</taxon>
        <taxon>Pseudomonadati</taxon>
        <taxon>Pseudomonadota</taxon>
        <taxon>Alphaproteobacteria</taxon>
        <taxon>Hyphomonadales</taxon>
        <taxon>Hyphomonadaceae</taxon>
        <taxon>Ponticaulis</taxon>
    </lineage>
</organism>
<evidence type="ECO:0000313" key="12">
    <source>
        <dbReference type="EMBL" id="MFC6199361.1"/>
    </source>
</evidence>
<dbReference type="SUPFAM" id="SSF56349">
    <property type="entry name" value="DNA breaking-rejoining enzymes"/>
    <property type="match status" value="1"/>
</dbReference>
<dbReference type="InterPro" id="IPR023009">
    <property type="entry name" value="Tyrosine_recombinase_XerC/XerD"/>
</dbReference>
<dbReference type="InterPro" id="IPR013762">
    <property type="entry name" value="Integrase-like_cat_sf"/>
</dbReference>
<keyword evidence="13" id="KW-1185">Reference proteome</keyword>
<dbReference type="InterPro" id="IPR011010">
    <property type="entry name" value="DNA_brk_join_enz"/>
</dbReference>
<dbReference type="InterPro" id="IPR044068">
    <property type="entry name" value="CB"/>
</dbReference>
<comment type="caution">
    <text evidence="12">The sequence shown here is derived from an EMBL/GenBank/DDBJ whole genome shotgun (WGS) entry which is preliminary data.</text>
</comment>
<dbReference type="EMBL" id="JBHSSW010000028">
    <property type="protein sequence ID" value="MFC6199361.1"/>
    <property type="molecule type" value="Genomic_DNA"/>
</dbReference>
<keyword evidence="4 9" id="KW-0159">Chromosome partition</keyword>
<evidence type="ECO:0000256" key="4">
    <source>
        <dbReference type="ARBA" id="ARBA00022829"/>
    </source>
</evidence>
<feature type="domain" description="Core-binding (CB)" evidence="11">
    <location>
        <begin position="6"/>
        <end position="89"/>
    </location>
</feature>
<keyword evidence="8 9" id="KW-0131">Cell cycle</keyword>
<evidence type="ECO:0000256" key="5">
    <source>
        <dbReference type="ARBA" id="ARBA00022908"/>
    </source>
</evidence>
<evidence type="ECO:0000256" key="6">
    <source>
        <dbReference type="ARBA" id="ARBA00023125"/>
    </source>
</evidence>
<dbReference type="Pfam" id="PF02899">
    <property type="entry name" value="Phage_int_SAM_1"/>
    <property type="match status" value="1"/>
</dbReference>
<dbReference type="HAMAP" id="MF_01808">
    <property type="entry name" value="Recomb_XerC_XerD"/>
    <property type="match status" value="1"/>
</dbReference>
<evidence type="ECO:0000256" key="1">
    <source>
        <dbReference type="ARBA" id="ARBA00004496"/>
    </source>
</evidence>
<feature type="active site" evidence="9">
    <location>
        <position position="244"/>
    </location>
</feature>
<dbReference type="PANTHER" id="PTHR30349">
    <property type="entry name" value="PHAGE INTEGRASE-RELATED"/>
    <property type="match status" value="1"/>
</dbReference>
<dbReference type="Pfam" id="PF00589">
    <property type="entry name" value="Phage_integrase"/>
    <property type="match status" value="1"/>
</dbReference>
<feature type="active site" evidence="9">
    <location>
        <position position="270"/>
    </location>
</feature>
<feature type="active site" evidence="9">
    <location>
        <position position="153"/>
    </location>
</feature>
<dbReference type="Gene3D" id="1.10.150.130">
    <property type="match status" value="1"/>
</dbReference>
<evidence type="ECO:0000259" key="11">
    <source>
        <dbReference type="PROSITE" id="PS51900"/>
    </source>
</evidence>
<dbReference type="Gene3D" id="1.10.443.10">
    <property type="entry name" value="Intergrase catalytic core"/>
    <property type="match status" value="1"/>
</dbReference>
<sequence>MTRTANAHTDLIRGFLDHLQESRKLSSATVDAYRHDVTSLLAFLDMPIADARPADVRRWLARRRQEGLEAATSRARALSSVKAFLRYVQRYHGIENAALMAMSGPKRPERLPRPTSEADTKALLSAAEAISDEPWIQARDLALLTLLYAAGLRISEALSLTGACRDAPEVLRIVGKRQKVRLVPLLPMAREAIGTYAKLCPYGFSDETPLFYGARGGPLSARIAQRLMAQIGMELGLPDSATPHALRHAFASHLLAHGGDLRSIQGLLGHASPSTTQVYLGLEESRLTAAHREAHPRA</sequence>
<evidence type="ECO:0000256" key="8">
    <source>
        <dbReference type="ARBA" id="ARBA00023306"/>
    </source>
</evidence>
<proteinExistence type="inferred from homology"/>
<evidence type="ECO:0000256" key="2">
    <source>
        <dbReference type="ARBA" id="ARBA00022490"/>
    </source>
</evidence>
<dbReference type="InterPro" id="IPR050090">
    <property type="entry name" value="Tyrosine_recombinase_XerCD"/>
</dbReference>
<keyword evidence="6 9" id="KW-0238">DNA-binding</keyword>
<comment type="subunit">
    <text evidence="9">Forms a cyclic heterotetrameric complex composed of two molecules of XerC and two molecules of XerD.</text>
</comment>
<dbReference type="InterPro" id="IPR004107">
    <property type="entry name" value="Integrase_SAM-like_N"/>
</dbReference>
<feature type="active site" description="O-(3'-phospho-DNA)-tyrosine intermediate" evidence="9">
    <location>
        <position position="279"/>
    </location>
</feature>
<comment type="similarity">
    <text evidence="9">Belongs to the 'phage' integrase family. XerC subfamily.</text>
</comment>
<reference evidence="13" key="1">
    <citation type="journal article" date="2019" name="Int. J. Syst. Evol. Microbiol.">
        <title>The Global Catalogue of Microorganisms (GCM) 10K type strain sequencing project: providing services to taxonomists for standard genome sequencing and annotation.</title>
        <authorList>
            <consortium name="The Broad Institute Genomics Platform"/>
            <consortium name="The Broad Institute Genome Sequencing Center for Infectious Disease"/>
            <person name="Wu L."/>
            <person name="Ma J."/>
        </authorList>
    </citation>
    <scope>NUCLEOTIDE SEQUENCE [LARGE SCALE GENOMIC DNA]</scope>
    <source>
        <strain evidence="13">CGMCC-1.15741</strain>
    </source>
</reference>
<keyword evidence="5 9" id="KW-0229">DNA integration</keyword>
<dbReference type="InterPro" id="IPR002104">
    <property type="entry name" value="Integrase_catalytic"/>
</dbReference>
<dbReference type="InterPro" id="IPR010998">
    <property type="entry name" value="Integrase_recombinase_N"/>
</dbReference>
<name>A0ABW1SCV1_9PROT</name>
<keyword evidence="2 9" id="KW-0963">Cytoplasm</keyword>
<accession>A0ABW1SCV1</accession>
<keyword evidence="7 9" id="KW-0233">DNA recombination</keyword>
<comment type="subcellular location">
    <subcellularLocation>
        <location evidence="1 9">Cytoplasm</location>
    </subcellularLocation>
</comment>
<feature type="domain" description="Tyr recombinase" evidence="10">
    <location>
        <begin position="110"/>
        <end position="292"/>
    </location>
</feature>
<feature type="active site" evidence="9">
    <location>
        <position position="247"/>
    </location>
</feature>
<comment type="function">
    <text evidence="9">Site-specific tyrosine recombinase, which acts by catalyzing the cutting and rejoining of the recombining DNA molecules. The XerC-XerD complex is essential to convert dimers of the bacterial chromosome into monomers to permit their segregation at cell division. It also contributes to the segregational stability of plasmids.</text>
</comment>
<dbReference type="Proteomes" id="UP001596303">
    <property type="component" value="Unassembled WGS sequence"/>
</dbReference>
<evidence type="ECO:0000313" key="13">
    <source>
        <dbReference type="Proteomes" id="UP001596303"/>
    </source>
</evidence>
<dbReference type="PROSITE" id="PS51900">
    <property type="entry name" value="CB"/>
    <property type="match status" value="1"/>
</dbReference>
<dbReference type="PANTHER" id="PTHR30349:SF90">
    <property type="entry name" value="TYROSINE RECOMBINASE XERD"/>
    <property type="match status" value="1"/>
</dbReference>
<evidence type="ECO:0000256" key="9">
    <source>
        <dbReference type="HAMAP-Rule" id="MF_01808"/>
    </source>
</evidence>
<gene>
    <name evidence="9" type="primary">xerC</name>
    <name evidence="12" type="ORF">ACFQDM_14840</name>
</gene>